<gene>
    <name evidence="11" type="ORF">HD601_001452</name>
</gene>
<evidence type="ECO:0000256" key="2">
    <source>
        <dbReference type="ARBA" id="ARBA00022448"/>
    </source>
</evidence>
<dbReference type="RefSeq" id="WP_184820574.1">
    <property type="nucleotide sequence ID" value="NZ_JACHMM010000001.1"/>
</dbReference>
<dbReference type="InterPro" id="IPR035906">
    <property type="entry name" value="MetI-like_sf"/>
</dbReference>
<evidence type="ECO:0000256" key="9">
    <source>
        <dbReference type="SAM" id="MobiDB-lite"/>
    </source>
</evidence>
<keyword evidence="4" id="KW-0997">Cell inner membrane</keyword>
<dbReference type="Gene3D" id="1.10.3720.10">
    <property type="entry name" value="MetI-like"/>
    <property type="match status" value="2"/>
</dbReference>
<dbReference type="InterPro" id="IPR000515">
    <property type="entry name" value="MetI-like"/>
</dbReference>
<protein>
    <submittedName>
        <fullName evidence="11">Iron(III) transport system permease protein</fullName>
    </submittedName>
</protein>
<feature type="transmembrane region" description="Helical" evidence="8">
    <location>
        <begin position="32"/>
        <end position="54"/>
    </location>
</feature>
<evidence type="ECO:0000256" key="7">
    <source>
        <dbReference type="ARBA" id="ARBA00023136"/>
    </source>
</evidence>
<feature type="transmembrane region" description="Helical" evidence="8">
    <location>
        <begin position="429"/>
        <end position="451"/>
    </location>
</feature>
<feature type="transmembrane region" description="Helical" evidence="8">
    <location>
        <begin position="457"/>
        <end position="475"/>
    </location>
</feature>
<feature type="transmembrane region" description="Helical" evidence="8">
    <location>
        <begin position="560"/>
        <end position="581"/>
    </location>
</feature>
<keyword evidence="12" id="KW-1185">Reference proteome</keyword>
<dbReference type="GO" id="GO:0005886">
    <property type="term" value="C:plasma membrane"/>
    <property type="evidence" value="ECO:0007669"/>
    <property type="project" value="UniProtKB-SubCell"/>
</dbReference>
<evidence type="ECO:0000256" key="5">
    <source>
        <dbReference type="ARBA" id="ARBA00022692"/>
    </source>
</evidence>
<dbReference type="SUPFAM" id="SSF161098">
    <property type="entry name" value="MetI-like"/>
    <property type="match status" value="2"/>
</dbReference>
<keyword evidence="3" id="KW-1003">Cell membrane</keyword>
<feature type="transmembrane region" description="Helical" evidence="8">
    <location>
        <begin position="233"/>
        <end position="261"/>
    </location>
</feature>
<feature type="transmembrane region" description="Helical" evidence="8">
    <location>
        <begin position="395"/>
        <end position="417"/>
    </location>
</feature>
<feature type="transmembrane region" description="Helical" evidence="8">
    <location>
        <begin position="334"/>
        <end position="358"/>
    </location>
</feature>
<dbReference type="AlphaFoldDB" id="A0A7W9GNC1"/>
<comment type="caution">
    <text evidence="11">The sequence shown here is derived from an EMBL/GenBank/DDBJ whole genome shotgun (WGS) entry which is preliminary data.</text>
</comment>
<keyword evidence="5 8" id="KW-0812">Transmembrane</keyword>
<evidence type="ECO:0000256" key="4">
    <source>
        <dbReference type="ARBA" id="ARBA00022519"/>
    </source>
</evidence>
<evidence type="ECO:0000256" key="6">
    <source>
        <dbReference type="ARBA" id="ARBA00022989"/>
    </source>
</evidence>
<reference evidence="11 12" key="1">
    <citation type="submission" date="2020-08" db="EMBL/GenBank/DDBJ databases">
        <title>Sequencing the genomes of 1000 actinobacteria strains.</title>
        <authorList>
            <person name="Klenk H.-P."/>
        </authorList>
    </citation>
    <scope>NUCLEOTIDE SEQUENCE [LARGE SCALE GENOMIC DNA]</scope>
    <source>
        <strain evidence="11 12">DSM 102122</strain>
    </source>
</reference>
<dbReference type="PROSITE" id="PS50928">
    <property type="entry name" value="ABC_TM1"/>
    <property type="match status" value="2"/>
</dbReference>
<dbReference type="PANTHER" id="PTHR43357">
    <property type="entry name" value="INNER MEMBRANE ABC TRANSPORTER PERMEASE PROTEIN YDCV"/>
    <property type="match status" value="1"/>
</dbReference>
<comment type="similarity">
    <text evidence="8">Belongs to the binding-protein-dependent transport system permease family.</text>
</comment>
<accession>A0A7W9GNC1</accession>
<dbReference type="Pfam" id="PF00528">
    <property type="entry name" value="BPD_transp_1"/>
    <property type="match status" value="2"/>
</dbReference>
<keyword evidence="6 8" id="KW-1133">Transmembrane helix</keyword>
<feature type="transmembrane region" description="Helical" evidence="8">
    <location>
        <begin position="281"/>
        <end position="302"/>
    </location>
</feature>
<evidence type="ECO:0000256" key="1">
    <source>
        <dbReference type="ARBA" id="ARBA00004429"/>
    </source>
</evidence>
<evidence type="ECO:0000256" key="8">
    <source>
        <dbReference type="RuleBase" id="RU363032"/>
    </source>
</evidence>
<dbReference type="EMBL" id="JACHMM010000001">
    <property type="protein sequence ID" value="MBB5786877.1"/>
    <property type="molecule type" value="Genomic_DNA"/>
</dbReference>
<feature type="transmembrane region" description="Helical" evidence="8">
    <location>
        <begin position="517"/>
        <end position="540"/>
    </location>
</feature>
<evidence type="ECO:0000259" key="10">
    <source>
        <dbReference type="PROSITE" id="PS50928"/>
    </source>
</evidence>
<feature type="transmembrane region" description="Helical" evidence="8">
    <location>
        <begin position="127"/>
        <end position="148"/>
    </location>
</feature>
<evidence type="ECO:0000313" key="11">
    <source>
        <dbReference type="EMBL" id="MBB5786877.1"/>
    </source>
</evidence>
<keyword evidence="7 8" id="KW-0472">Membrane</keyword>
<feature type="domain" description="ABC transmembrane type-1" evidence="10">
    <location>
        <begin position="391"/>
        <end position="582"/>
    </location>
</feature>
<organism evidence="11 12">
    <name type="scientific">Jiangella mangrovi</name>
    <dbReference type="NCBI Taxonomy" id="1524084"/>
    <lineage>
        <taxon>Bacteria</taxon>
        <taxon>Bacillati</taxon>
        <taxon>Actinomycetota</taxon>
        <taxon>Actinomycetes</taxon>
        <taxon>Jiangellales</taxon>
        <taxon>Jiangellaceae</taxon>
        <taxon>Jiangella</taxon>
    </lineage>
</organism>
<feature type="transmembrane region" description="Helical" evidence="8">
    <location>
        <begin position="89"/>
        <end position="115"/>
    </location>
</feature>
<comment type="subcellular location">
    <subcellularLocation>
        <location evidence="1">Cell inner membrane</location>
        <topology evidence="1">Multi-pass membrane protein</topology>
    </subcellularLocation>
    <subcellularLocation>
        <location evidence="8">Cell membrane</location>
        <topology evidence="8">Multi-pass membrane protein</topology>
    </subcellularLocation>
</comment>
<keyword evidence="2 8" id="KW-0813">Transport</keyword>
<feature type="domain" description="ABC transmembrane type-1" evidence="10">
    <location>
        <begin position="90"/>
        <end position="302"/>
    </location>
</feature>
<dbReference type="CDD" id="cd06261">
    <property type="entry name" value="TM_PBP2"/>
    <property type="match status" value="2"/>
</dbReference>
<dbReference type="PANTHER" id="PTHR43357:SF4">
    <property type="entry name" value="INNER MEMBRANE ABC TRANSPORTER PERMEASE PROTEIN YDCV"/>
    <property type="match status" value="1"/>
</dbReference>
<dbReference type="Proteomes" id="UP000542813">
    <property type="component" value="Unassembled WGS sequence"/>
</dbReference>
<feature type="region of interest" description="Disordered" evidence="9">
    <location>
        <begin position="1"/>
        <end position="23"/>
    </location>
</feature>
<proteinExistence type="inferred from homology"/>
<name>A0A7W9GNC1_9ACTN</name>
<evidence type="ECO:0000256" key="3">
    <source>
        <dbReference type="ARBA" id="ARBA00022475"/>
    </source>
</evidence>
<dbReference type="GO" id="GO:0055085">
    <property type="term" value="P:transmembrane transport"/>
    <property type="evidence" value="ECO:0007669"/>
    <property type="project" value="InterPro"/>
</dbReference>
<feature type="transmembrane region" description="Helical" evidence="8">
    <location>
        <begin position="177"/>
        <end position="196"/>
    </location>
</feature>
<evidence type="ECO:0000313" key="12">
    <source>
        <dbReference type="Proteomes" id="UP000542813"/>
    </source>
</evidence>
<sequence>MAAGTQAPPSPPPAPTRTPRVRRRRRVGGRTVIGGLAILVVIYLVAGPLLMLVLTSFQDTSLGLVIRPPFPWSLQNYTDVFADSGTWSAILSTLIFSAGSLLVAFAVSITCSWLVERTDLPARNAVFVLLVAPSGIPALILAISWSLLLNPNNGLINTLLRLPFGAEGPGPLNVYSLPWMILVQGMSLVPMTFLLITASLRGVNASLEEAARASGSGFATIVRRITLPVLRPALIGALIYQFVTVVTALDVPLVLGLSGGVSVLSTEIYVASNPVGGLPNYGVSGTYGMFLLVISLIPLLFYNRIIGRSQDYATITGKTFRPKTIALKRWKIPAVLFCWGYIAVSFIIPLLVLLWASFQPYLGVWGLDALDRLTAAGYGEALGGAQFLDALRNTFILGIAAALGGMVLAMALSWVIVRSRSKYRALVDILAFVPHALPGVVIGLSTLVLYLILPIPIYGTVWIIVVAMATQYISLGTRLTTAGITQIQVGLEEAAETSGASGRQIWQRVLGPLLRPVFLNGFLMIFLASIQNLTLPLMLGSNDNVVLSTLIWRRWDYGDVTGAAVLSVTMATITVIAATLLRRTTGTRGL</sequence>